<evidence type="ECO:0000256" key="5">
    <source>
        <dbReference type="ARBA" id="ARBA00022723"/>
    </source>
</evidence>
<comment type="similarity">
    <text evidence="3 9">Belongs to the Deltex family.</text>
</comment>
<evidence type="ECO:0000256" key="9">
    <source>
        <dbReference type="RuleBase" id="RU367105"/>
    </source>
</evidence>
<comment type="subcellular location">
    <subcellularLocation>
        <location evidence="9">Cytoplasm</location>
    </subcellularLocation>
</comment>
<evidence type="ECO:0000256" key="2">
    <source>
        <dbReference type="ARBA" id="ARBA00004906"/>
    </source>
</evidence>
<dbReference type="PROSITE" id="PS50089">
    <property type="entry name" value="ZF_RING_2"/>
    <property type="match status" value="1"/>
</dbReference>
<dbReference type="SUPFAM" id="SSF57850">
    <property type="entry name" value="RING/U-box"/>
    <property type="match status" value="1"/>
</dbReference>
<keyword evidence="5 9" id="KW-0479">Metal-binding</keyword>
<evidence type="ECO:0000256" key="4">
    <source>
        <dbReference type="ARBA" id="ARBA00022679"/>
    </source>
</evidence>
<evidence type="ECO:0000259" key="11">
    <source>
        <dbReference type="PROSITE" id="PS50089"/>
    </source>
</evidence>
<dbReference type="Gene3D" id="3.30.390.130">
    <property type="match status" value="1"/>
</dbReference>
<name>A0ABD3VSD1_SINWO</name>
<dbReference type="InterPro" id="IPR039396">
    <property type="entry name" value="Deltex_C"/>
</dbReference>
<dbReference type="Gene3D" id="3.30.40.10">
    <property type="entry name" value="Zinc/RING finger domain, C3HC4 (zinc finger)"/>
    <property type="match status" value="1"/>
</dbReference>
<keyword evidence="13" id="KW-1185">Reference proteome</keyword>
<feature type="region of interest" description="Disordered" evidence="10">
    <location>
        <begin position="1"/>
        <end position="50"/>
    </location>
</feature>
<dbReference type="SMART" id="SM00184">
    <property type="entry name" value="RING"/>
    <property type="match status" value="1"/>
</dbReference>
<dbReference type="EMBL" id="JBJQND010000010">
    <property type="protein sequence ID" value="KAL3864504.1"/>
    <property type="molecule type" value="Genomic_DNA"/>
</dbReference>
<dbReference type="AlphaFoldDB" id="A0ABD3VSD1"/>
<dbReference type="GO" id="GO:0008270">
    <property type="term" value="F:zinc ion binding"/>
    <property type="evidence" value="ECO:0007669"/>
    <property type="project" value="UniProtKB-KW"/>
</dbReference>
<dbReference type="Pfam" id="PF18102">
    <property type="entry name" value="DTC"/>
    <property type="match status" value="1"/>
</dbReference>
<sequence>MADKGSDVIESMQDMKINDDDAMDVSSSDAKSEQNKDDTSDDENQEKGSAPADEDCVICLDKLTDAKTLHKCSHSFCSLCIDQHFTNTPHCPICFTVYGIKTGNQPKDGYMDAKVNEKIQLPGFEGHGTIMLYYSFFDGIQTEEHPNPGRPYYGTNRTAYLPNNQEGQKVLKLLKEAFKRRLVFTVGSSRTTGCDNVVTWNDIHHKTNTCGGTVEFGYPDPTYLQRVQEELAAHGVTLDSISQT</sequence>
<dbReference type="CDD" id="cd09633">
    <property type="entry name" value="Deltex_C"/>
    <property type="match status" value="1"/>
</dbReference>
<proteinExistence type="inferred from homology"/>
<dbReference type="PROSITE" id="PS00518">
    <property type="entry name" value="ZF_RING_1"/>
    <property type="match status" value="1"/>
</dbReference>
<dbReference type="EC" id="2.3.2.27" evidence="9"/>
<comment type="catalytic activity">
    <reaction evidence="1 9">
        <text>S-ubiquitinyl-[E2 ubiquitin-conjugating enzyme]-L-cysteine + [acceptor protein]-L-lysine = [E2 ubiquitin-conjugating enzyme]-L-cysteine + N(6)-ubiquitinyl-[acceptor protein]-L-lysine.</text>
        <dbReference type="EC" id="2.3.2.27"/>
    </reaction>
</comment>
<evidence type="ECO:0000256" key="7">
    <source>
        <dbReference type="ARBA" id="ARBA00022833"/>
    </source>
</evidence>
<evidence type="ECO:0000313" key="12">
    <source>
        <dbReference type="EMBL" id="KAL3864504.1"/>
    </source>
</evidence>
<dbReference type="GO" id="GO:0016567">
    <property type="term" value="P:protein ubiquitination"/>
    <property type="evidence" value="ECO:0007669"/>
    <property type="project" value="UniProtKB-UniRule"/>
</dbReference>
<dbReference type="InterPro" id="IPR039398">
    <property type="entry name" value="Deltex_fam"/>
</dbReference>
<keyword evidence="6 8" id="KW-0863">Zinc-finger</keyword>
<keyword evidence="7 9" id="KW-0862">Zinc</keyword>
<keyword evidence="4 9" id="KW-0808">Transferase</keyword>
<dbReference type="GO" id="GO:0005737">
    <property type="term" value="C:cytoplasm"/>
    <property type="evidence" value="ECO:0007669"/>
    <property type="project" value="UniProtKB-SubCell"/>
</dbReference>
<protein>
    <recommendedName>
        <fullName evidence="9">E3 ubiquitin-protein ligase</fullName>
        <ecNumber evidence="9">2.3.2.27</ecNumber>
    </recommendedName>
</protein>
<dbReference type="GO" id="GO:0061630">
    <property type="term" value="F:ubiquitin protein ligase activity"/>
    <property type="evidence" value="ECO:0007669"/>
    <property type="project" value="UniProtKB-UniRule"/>
</dbReference>
<gene>
    <name evidence="12" type="ORF">ACJMK2_006178</name>
</gene>
<keyword evidence="9" id="KW-0963">Cytoplasm</keyword>
<comment type="pathway">
    <text evidence="2 9">Protein modification; protein ubiquitination.</text>
</comment>
<evidence type="ECO:0000256" key="10">
    <source>
        <dbReference type="SAM" id="MobiDB-lite"/>
    </source>
</evidence>
<accession>A0ABD3VSD1</accession>
<dbReference type="InterPro" id="IPR039399">
    <property type="entry name" value="Deltex_C_sf"/>
</dbReference>
<feature type="domain" description="RING-type" evidence="11">
    <location>
        <begin position="56"/>
        <end position="94"/>
    </location>
</feature>
<evidence type="ECO:0000256" key="3">
    <source>
        <dbReference type="ARBA" id="ARBA00009413"/>
    </source>
</evidence>
<dbReference type="PANTHER" id="PTHR12622">
    <property type="entry name" value="DELTEX-RELATED"/>
    <property type="match status" value="1"/>
</dbReference>
<dbReference type="InterPro" id="IPR013083">
    <property type="entry name" value="Znf_RING/FYVE/PHD"/>
</dbReference>
<dbReference type="Proteomes" id="UP001634394">
    <property type="component" value="Unassembled WGS sequence"/>
</dbReference>
<organism evidence="12 13">
    <name type="scientific">Sinanodonta woodiana</name>
    <name type="common">Chinese pond mussel</name>
    <name type="synonym">Anodonta woodiana</name>
    <dbReference type="NCBI Taxonomy" id="1069815"/>
    <lineage>
        <taxon>Eukaryota</taxon>
        <taxon>Metazoa</taxon>
        <taxon>Spiralia</taxon>
        <taxon>Lophotrochozoa</taxon>
        <taxon>Mollusca</taxon>
        <taxon>Bivalvia</taxon>
        <taxon>Autobranchia</taxon>
        <taxon>Heteroconchia</taxon>
        <taxon>Palaeoheterodonta</taxon>
        <taxon>Unionida</taxon>
        <taxon>Unionoidea</taxon>
        <taxon>Unionidae</taxon>
        <taxon>Unioninae</taxon>
        <taxon>Sinanodonta</taxon>
    </lineage>
</organism>
<dbReference type="InterPro" id="IPR001841">
    <property type="entry name" value="Znf_RING"/>
</dbReference>
<evidence type="ECO:0000256" key="8">
    <source>
        <dbReference type="PROSITE-ProRule" id="PRU00175"/>
    </source>
</evidence>
<evidence type="ECO:0000256" key="6">
    <source>
        <dbReference type="ARBA" id="ARBA00022771"/>
    </source>
</evidence>
<dbReference type="InterPro" id="IPR017907">
    <property type="entry name" value="Znf_RING_CS"/>
</dbReference>
<dbReference type="Pfam" id="PF13923">
    <property type="entry name" value="zf-C3HC4_2"/>
    <property type="match status" value="1"/>
</dbReference>
<evidence type="ECO:0000256" key="1">
    <source>
        <dbReference type="ARBA" id="ARBA00000900"/>
    </source>
</evidence>
<reference evidence="12 13" key="1">
    <citation type="submission" date="2024-11" db="EMBL/GenBank/DDBJ databases">
        <title>Chromosome-level genome assembly of the freshwater bivalve Anodonta woodiana.</title>
        <authorList>
            <person name="Chen X."/>
        </authorList>
    </citation>
    <scope>NUCLEOTIDE SEQUENCE [LARGE SCALE GENOMIC DNA]</scope>
    <source>
        <strain evidence="12">MN2024</strain>
        <tissue evidence="12">Gills</tissue>
    </source>
</reference>
<evidence type="ECO:0000313" key="13">
    <source>
        <dbReference type="Proteomes" id="UP001634394"/>
    </source>
</evidence>
<comment type="caution">
    <text evidence="12">The sequence shown here is derived from an EMBL/GenBank/DDBJ whole genome shotgun (WGS) entry which is preliminary data.</text>
</comment>